<feature type="transmembrane region" description="Helical" evidence="9">
    <location>
        <begin position="63"/>
        <end position="86"/>
    </location>
</feature>
<evidence type="ECO:0000256" key="9">
    <source>
        <dbReference type="RuleBase" id="RU004419"/>
    </source>
</evidence>
<evidence type="ECO:0000256" key="7">
    <source>
        <dbReference type="ARBA" id="ARBA00023136"/>
    </source>
</evidence>
<comment type="similarity">
    <text evidence="2 9">Belongs to the complex I subunit 4L family.</text>
</comment>
<evidence type="ECO:0000256" key="2">
    <source>
        <dbReference type="ARBA" id="ARBA00010519"/>
    </source>
</evidence>
<dbReference type="PANTHER" id="PTHR11434:SF16">
    <property type="entry name" value="NADH-UBIQUINONE OXIDOREDUCTASE CHAIN 4L"/>
    <property type="match status" value="1"/>
</dbReference>
<feature type="transmembrane region" description="Helical" evidence="9">
    <location>
        <begin position="6"/>
        <end position="22"/>
    </location>
</feature>
<dbReference type="EMBL" id="MK292694">
    <property type="protein sequence ID" value="QCQ69137.1"/>
    <property type="molecule type" value="Genomic_DNA"/>
</dbReference>
<dbReference type="GO" id="GO:0042773">
    <property type="term" value="P:ATP synthesis coupled electron transport"/>
    <property type="evidence" value="ECO:0007669"/>
    <property type="project" value="UniProtKB-UniRule"/>
</dbReference>
<sequence>MNGFGSNLALALYLIGIIAFLFNGGQNLIMLVISLELLLLSVGILLVNLSYNFDDLVGSNLTLLILPLAGCESAVALALLVAFYPLRGSILLS</sequence>
<keyword evidence="9 10" id="KW-0496">Mitochondrion</keyword>
<geneLocation type="mitochondrion" evidence="10"/>
<dbReference type="InterPro" id="IPR001133">
    <property type="entry name" value="NADH_UbQ_OxRdtase_chain4L/K"/>
</dbReference>
<evidence type="ECO:0000256" key="6">
    <source>
        <dbReference type="ARBA" id="ARBA00022989"/>
    </source>
</evidence>
<organism evidence="10">
    <name type="scientific">Powellomyces hirtus</name>
    <dbReference type="NCBI Taxonomy" id="109895"/>
    <lineage>
        <taxon>Eukaryota</taxon>
        <taxon>Fungi</taxon>
        <taxon>Fungi incertae sedis</taxon>
        <taxon>Chytridiomycota</taxon>
        <taxon>Chytridiomycota incertae sedis</taxon>
        <taxon>Chytridiomycetes</taxon>
        <taxon>Spizellomycetales</taxon>
        <taxon>Powellomycetaceae</taxon>
        <taxon>Powellomyces</taxon>
    </lineage>
</organism>
<keyword evidence="9" id="KW-0520">NAD</keyword>
<keyword evidence="5 9" id="KW-0812">Transmembrane</keyword>
<evidence type="ECO:0000256" key="4">
    <source>
        <dbReference type="ARBA" id="ARBA00022448"/>
    </source>
</evidence>
<keyword evidence="9" id="KW-0830">Ubiquinone</keyword>
<keyword evidence="7 9" id="KW-0472">Membrane</keyword>
<evidence type="ECO:0000313" key="10">
    <source>
        <dbReference type="EMBL" id="QCQ69137.1"/>
    </source>
</evidence>
<keyword evidence="9" id="KW-1278">Translocase</keyword>
<comment type="subcellular location">
    <subcellularLocation>
        <location evidence="1">Membrane</location>
        <topology evidence="1">Multi-pass membrane protein</topology>
    </subcellularLocation>
    <subcellularLocation>
        <location evidence="9">Mitochondrion inner membrane</location>
        <topology evidence="9">Multi-pass membrane protein</topology>
    </subcellularLocation>
</comment>
<evidence type="ECO:0000256" key="1">
    <source>
        <dbReference type="ARBA" id="ARBA00004141"/>
    </source>
</evidence>
<feature type="transmembrane region" description="Helical" evidence="9">
    <location>
        <begin position="29"/>
        <end position="51"/>
    </location>
</feature>
<evidence type="ECO:0000256" key="8">
    <source>
        <dbReference type="ARBA" id="ARBA00049551"/>
    </source>
</evidence>
<dbReference type="Pfam" id="PF00420">
    <property type="entry name" value="Oxidored_q2"/>
    <property type="match status" value="1"/>
</dbReference>
<name>A0A4P8NQ84_9FUNG</name>
<dbReference type="GO" id="GO:0030964">
    <property type="term" value="C:NADH dehydrogenase complex"/>
    <property type="evidence" value="ECO:0007669"/>
    <property type="project" value="TreeGrafter"/>
</dbReference>
<dbReference type="Gene3D" id="1.10.287.3510">
    <property type="match status" value="1"/>
</dbReference>
<evidence type="ECO:0000256" key="3">
    <source>
        <dbReference type="ARBA" id="ARBA00016612"/>
    </source>
</evidence>
<gene>
    <name evidence="10" type="primary">nad4L</name>
</gene>
<keyword evidence="9" id="KW-0999">Mitochondrion inner membrane</keyword>
<dbReference type="EC" id="7.1.1.2" evidence="9"/>
<evidence type="ECO:0000256" key="5">
    <source>
        <dbReference type="ARBA" id="ARBA00022692"/>
    </source>
</evidence>
<reference evidence="10" key="1">
    <citation type="journal article" date="2018" name="BMC Evol. Biol.">
        <title>The linear mitochondrial genome of the quarantine chytrid Synchytrium endobioticum; insights into the evolution and recent history of an obligate biotrophic plant pathogen.</title>
        <authorList>
            <person name="van de Vossenberg B.T.L.H."/>
            <person name="Brankovics B."/>
            <person name="Nguyen H.D.T."/>
            <person name="van Gent-Pelzer M.P.E."/>
            <person name="Smith D."/>
            <person name="Dadej K."/>
            <person name="Przetakiewicz J."/>
            <person name="Kreuze J.F."/>
            <person name="Boerma M."/>
            <person name="van Leeuwen G.C.M."/>
            <person name="Andre Levesque C."/>
            <person name="van der Lee T.A.J."/>
        </authorList>
    </citation>
    <scope>NUCLEOTIDE SEQUENCE</scope>
    <source>
        <strain evidence="10">CBS 809.83</strain>
    </source>
</reference>
<dbReference type="GO" id="GO:0005743">
    <property type="term" value="C:mitochondrial inner membrane"/>
    <property type="evidence" value="ECO:0007669"/>
    <property type="project" value="UniProtKB-SubCell"/>
</dbReference>
<dbReference type="AlphaFoldDB" id="A0A4P8NQ84"/>
<proteinExistence type="inferred from homology"/>
<dbReference type="GO" id="GO:0016651">
    <property type="term" value="F:oxidoreductase activity, acting on NAD(P)H"/>
    <property type="evidence" value="ECO:0007669"/>
    <property type="project" value="InterPro"/>
</dbReference>
<comment type="function">
    <text evidence="9">Core subunit of the mitochondrial membrane respiratory chain NADH dehydrogenase (Complex I) which catalyzes electron transfer from NADH through the respiratory chain, using ubiquinone as an electron acceptor.</text>
</comment>
<dbReference type="PANTHER" id="PTHR11434">
    <property type="entry name" value="NADH-UBIQUINONE OXIDOREDUCTASE SUBUNIT ND4L"/>
    <property type="match status" value="1"/>
</dbReference>
<comment type="catalytic activity">
    <reaction evidence="8 9">
        <text>a ubiquinone + NADH + 5 H(+)(in) = a ubiquinol + NAD(+) + 4 H(+)(out)</text>
        <dbReference type="Rhea" id="RHEA:29091"/>
        <dbReference type="Rhea" id="RHEA-COMP:9565"/>
        <dbReference type="Rhea" id="RHEA-COMP:9566"/>
        <dbReference type="ChEBI" id="CHEBI:15378"/>
        <dbReference type="ChEBI" id="CHEBI:16389"/>
        <dbReference type="ChEBI" id="CHEBI:17976"/>
        <dbReference type="ChEBI" id="CHEBI:57540"/>
        <dbReference type="ChEBI" id="CHEBI:57945"/>
        <dbReference type="EC" id="7.1.1.2"/>
    </reaction>
</comment>
<keyword evidence="9" id="KW-0249">Electron transport</keyword>
<keyword evidence="6 9" id="KW-1133">Transmembrane helix</keyword>
<keyword evidence="4 9" id="KW-0813">Transport</keyword>
<dbReference type="GO" id="GO:0008137">
    <property type="term" value="F:NADH dehydrogenase (ubiquinone) activity"/>
    <property type="evidence" value="ECO:0007669"/>
    <property type="project" value="UniProtKB-EC"/>
</dbReference>
<dbReference type="InterPro" id="IPR039428">
    <property type="entry name" value="NUOK/Mnh_C1-like"/>
</dbReference>
<protein>
    <recommendedName>
        <fullName evidence="3 9">NADH-ubiquinone oxidoreductase chain 4L</fullName>
        <ecNumber evidence="9">7.1.1.2</ecNumber>
    </recommendedName>
</protein>
<keyword evidence="9" id="KW-0679">Respiratory chain</keyword>
<accession>A0A4P8NQ84</accession>